<evidence type="ECO:0000256" key="3">
    <source>
        <dbReference type="ARBA" id="ARBA00007357"/>
    </source>
</evidence>
<dbReference type="SUPFAM" id="SSF55486">
    <property type="entry name" value="Metalloproteases ('zincins'), catalytic domain"/>
    <property type="match status" value="1"/>
</dbReference>
<comment type="similarity">
    <text evidence="3">Belongs to the peptidase M13 family.</text>
</comment>
<dbReference type="CDD" id="cd08662">
    <property type="entry name" value="M13"/>
    <property type="match status" value="1"/>
</dbReference>
<evidence type="ECO:0000259" key="10">
    <source>
        <dbReference type="Pfam" id="PF01431"/>
    </source>
</evidence>
<dbReference type="EMBL" id="GFWZ01000258">
    <property type="protein sequence ID" value="MBW20248.1"/>
    <property type="molecule type" value="Transcribed_RNA"/>
</dbReference>
<feature type="transmembrane region" description="Helical" evidence="9">
    <location>
        <begin position="35"/>
        <end position="56"/>
    </location>
</feature>
<keyword evidence="9" id="KW-0812">Transmembrane</keyword>
<keyword evidence="9" id="KW-0472">Membrane</keyword>
<evidence type="ECO:0000256" key="7">
    <source>
        <dbReference type="ARBA" id="ARBA00022833"/>
    </source>
</evidence>
<keyword evidence="6" id="KW-0378">Hydrolase</keyword>
<dbReference type="InterPro" id="IPR024079">
    <property type="entry name" value="MetalloPept_cat_dom_sf"/>
</dbReference>
<dbReference type="Pfam" id="PF01431">
    <property type="entry name" value="Peptidase_M13"/>
    <property type="match status" value="1"/>
</dbReference>
<dbReference type="GO" id="GO:0046872">
    <property type="term" value="F:metal ion binding"/>
    <property type="evidence" value="ECO:0007669"/>
    <property type="project" value="UniProtKB-KW"/>
</dbReference>
<protein>
    <submittedName>
        <fullName evidence="12">Neprilysin</fullName>
    </submittedName>
</protein>
<evidence type="ECO:0000256" key="2">
    <source>
        <dbReference type="ARBA" id="ARBA00006629"/>
    </source>
</evidence>
<evidence type="ECO:0000256" key="5">
    <source>
        <dbReference type="ARBA" id="ARBA00022723"/>
    </source>
</evidence>
<organism evidence="12">
    <name type="scientific">Centruroides hentzi</name>
    <dbReference type="NCBI Taxonomy" id="88313"/>
    <lineage>
        <taxon>Eukaryota</taxon>
        <taxon>Metazoa</taxon>
        <taxon>Ecdysozoa</taxon>
        <taxon>Arthropoda</taxon>
        <taxon>Chelicerata</taxon>
        <taxon>Arachnida</taxon>
        <taxon>Scorpiones</taxon>
        <taxon>Buthida</taxon>
        <taxon>Buthoidea</taxon>
        <taxon>Buthidae</taxon>
        <taxon>Centruroides</taxon>
    </lineage>
</organism>
<dbReference type="PRINTS" id="PR00786">
    <property type="entry name" value="NEPRILYSIN"/>
</dbReference>
<dbReference type="PROSITE" id="PS51885">
    <property type="entry name" value="NEPRILYSIN"/>
    <property type="match status" value="1"/>
</dbReference>
<name>A0A2I9LPE1_9SCOR</name>
<dbReference type="GO" id="GO:0016485">
    <property type="term" value="P:protein processing"/>
    <property type="evidence" value="ECO:0007669"/>
    <property type="project" value="TreeGrafter"/>
</dbReference>
<evidence type="ECO:0000313" key="12">
    <source>
        <dbReference type="EMBL" id="MBW20248.1"/>
    </source>
</evidence>
<evidence type="ECO:0000256" key="9">
    <source>
        <dbReference type="SAM" id="Phobius"/>
    </source>
</evidence>
<keyword evidence="9" id="KW-1133">Transmembrane helix</keyword>
<dbReference type="InterPro" id="IPR042089">
    <property type="entry name" value="Peptidase_M13_dom_2"/>
</dbReference>
<dbReference type="GO" id="GO:0004222">
    <property type="term" value="F:metalloendopeptidase activity"/>
    <property type="evidence" value="ECO:0007669"/>
    <property type="project" value="InterPro"/>
</dbReference>
<dbReference type="InterPro" id="IPR018497">
    <property type="entry name" value="Peptidase_M13_C"/>
</dbReference>
<evidence type="ECO:0000259" key="11">
    <source>
        <dbReference type="Pfam" id="PF05649"/>
    </source>
</evidence>
<sequence>MSYRSIDMNNRSQSYLVSENDESCWSRKTKLEKSLIVICLFAVVLSLCLIIALAVVRNNSAKLGEAKYEVCNSKVCRDVEEELMSSINRSIDPCDDFYSYVCSGWIKSNPLPATESSWNSFDMIEHHVNDQLKKILQEMTTLEGAMDIKVRDLYRGCINQGKRDEIGVEPLKVLANQLGGWPLLGGSFDQNYDWTKRVAWSTRELGYSVIILIGVTADSKNTTRNSIYLDYGILGLGRKELLNASDEQSLREITAYKKLIEETANLLSSTKENSTLHKEIDEIVDFEMKLATFTRPEEERRNPESLYHKMKISEFENYTEGNMKLLTILSEVFQDIANITGDTEIIVMEPECLKNISKFLQTVDKRIIANYIGWRTINKYSSFTTKNFREKKFEFLKVQKGLEEMESLENVCIKIVDSELSYALGNIFINQTFNEDTKIEIERMIEDIKGAFSSFLTLSDWMDAETKRKAKEKLHEMIPLIAYPPWIMNETELNKYYEKLGEIKEEEFFQSILNIDKFITYKELIKINELRNREKDSWFESPTTVNAYYNPESNTISFPAGILQFPFFKFGIPAAINYGAVGTVIGHEITHGFDDEGSKYDKFGNLRHWWPPKIEQTFSNKTQCFVNQYSSYEDPYTNMKLNGKNTLGENIADNGGLRAAYKAYQLYLTKYGMDKDEMLPTLGLTPNQLFFVGFSYVWCMNQRTEYLRNLIEYNAHSPARFRVWGTLANNEDFYKAFKCNSNSKMFSEKRCLLW</sequence>
<dbReference type="Gene3D" id="3.40.390.10">
    <property type="entry name" value="Collagenase (Catalytic Domain)"/>
    <property type="match status" value="1"/>
</dbReference>
<comment type="similarity">
    <text evidence="2">Belongs to the venom metalloproteinase (M12B) family.</text>
</comment>
<dbReference type="InterPro" id="IPR008753">
    <property type="entry name" value="Peptidase_M13_N"/>
</dbReference>
<dbReference type="AlphaFoldDB" id="A0A2I9LPE1"/>
<keyword evidence="4" id="KW-0645">Protease</keyword>
<feature type="domain" description="Peptidase M13 C-terminal" evidence="10">
    <location>
        <begin position="546"/>
        <end position="751"/>
    </location>
</feature>
<proteinExistence type="inferred from homology"/>
<evidence type="ECO:0000256" key="1">
    <source>
        <dbReference type="ARBA" id="ARBA00001947"/>
    </source>
</evidence>
<keyword evidence="5" id="KW-0479">Metal-binding</keyword>
<reference evidence="12" key="1">
    <citation type="journal article" date="2017" name="Toxicon">
        <title>Venom-gland transcriptomics and venom proteomics of the Hentz striped scorpion (Centruroides hentzi; Buthidae) reveal high toxin diversity in a harmless member of a lethal family.</title>
        <authorList>
            <person name="Ward M.J."/>
            <person name="Ellsworth S.A."/>
            <person name="Rokyta D.R."/>
        </authorList>
    </citation>
    <scope>NUCLEOTIDE SEQUENCE</scope>
    <source>
        <tissue evidence="12">Venom gland</tissue>
    </source>
</reference>
<keyword evidence="8" id="KW-0482">Metalloprotease</keyword>
<keyword evidence="7" id="KW-0862">Zinc</keyword>
<evidence type="ECO:0000256" key="8">
    <source>
        <dbReference type="ARBA" id="ARBA00023049"/>
    </source>
</evidence>
<dbReference type="Gene3D" id="1.10.1380.10">
    <property type="entry name" value="Neutral endopeptidase , domain2"/>
    <property type="match status" value="1"/>
</dbReference>
<dbReference type="Pfam" id="PF05649">
    <property type="entry name" value="Peptidase_M13_N"/>
    <property type="match status" value="1"/>
</dbReference>
<dbReference type="GO" id="GO:0005886">
    <property type="term" value="C:plasma membrane"/>
    <property type="evidence" value="ECO:0007669"/>
    <property type="project" value="TreeGrafter"/>
</dbReference>
<evidence type="ECO:0000256" key="6">
    <source>
        <dbReference type="ARBA" id="ARBA00022801"/>
    </source>
</evidence>
<dbReference type="PANTHER" id="PTHR11733">
    <property type="entry name" value="ZINC METALLOPROTEASE FAMILY M13 NEPRILYSIN-RELATED"/>
    <property type="match status" value="1"/>
</dbReference>
<feature type="domain" description="Peptidase M13 N-terminal" evidence="11">
    <location>
        <begin position="93"/>
        <end position="484"/>
    </location>
</feature>
<dbReference type="PANTHER" id="PTHR11733:SF237">
    <property type="entry name" value="NEPRILYSIN-LIKE 4"/>
    <property type="match status" value="1"/>
</dbReference>
<accession>A0A2I9LPE1</accession>
<dbReference type="InterPro" id="IPR000718">
    <property type="entry name" value="Peptidase_M13"/>
</dbReference>
<evidence type="ECO:0000256" key="4">
    <source>
        <dbReference type="ARBA" id="ARBA00022670"/>
    </source>
</evidence>
<comment type="cofactor">
    <cofactor evidence="1">
        <name>Zn(2+)</name>
        <dbReference type="ChEBI" id="CHEBI:29105"/>
    </cofactor>
</comment>